<name>A0A7S0BXM4_9STRA</name>
<accession>A0A7S0BXM4</accession>
<dbReference type="InterPro" id="IPR023296">
    <property type="entry name" value="Glyco_hydro_beta-prop_sf"/>
</dbReference>
<dbReference type="EMBL" id="HBEL01003336">
    <property type="protein sequence ID" value="CAD8405458.1"/>
    <property type="molecule type" value="Transcribed_RNA"/>
</dbReference>
<reference evidence="1" key="1">
    <citation type="submission" date="2021-01" db="EMBL/GenBank/DDBJ databases">
        <authorList>
            <person name="Corre E."/>
            <person name="Pelletier E."/>
            <person name="Niang G."/>
            <person name="Scheremetjew M."/>
            <person name="Finn R."/>
            <person name="Kale V."/>
            <person name="Holt S."/>
            <person name="Cochrane G."/>
            <person name="Meng A."/>
            <person name="Brown T."/>
            <person name="Cohen L."/>
        </authorList>
    </citation>
    <scope>NUCLEOTIDE SEQUENCE</scope>
    <source>
        <strain evidence="1">CCAP1064/1</strain>
    </source>
</reference>
<dbReference type="SUPFAM" id="SSF75005">
    <property type="entry name" value="Arabinanase/levansucrase/invertase"/>
    <property type="match status" value="1"/>
</dbReference>
<evidence type="ECO:0000313" key="1">
    <source>
        <dbReference type="EMBL" id="CAD8405458.1"/>
    </source>
</evidence>
<protein>
    <submittedName>
        <fullName evidence="1">Uncharacterized protein</fullName>
    </submittedName>
</protein>
<proteinExistence type="predicted"/>
<dbReference type="AlphaFoldDB" id="A0A7S0BXM4"/>
<gene>
    <name evidence="1" type="ORF">PINE0816_LOCUS1573</name>
</gene>
<organism evidence="1">
    <name type="scientific">Proboscia inermis</name>
    <dbReference type="NCBI Taxonomy" id="420281"/>
    <lineage>
        <taxon>Eukaryota</taxon>
        <taxon>Sar</taxon>
        <taxon>Stramenopiles</taxon>
        <taxon>Ochrophyta</taxon>
        <taxon>Bacillariophyta</taxon>
        <taxon>Coscinodiscophyceae</taxon>
        <taxon>Rhizosoleniophycidae</taxon>
        <taxon>Rhizosoleniales</taxon>
        <taxon>Rhizosoleniaceae</taxon>
        <taxon>Proboscia</taxon>
    </lineage>
</organism>
<sequence length="526" mass="58257">MEANKAYSFVVWARSTNAHIPDTSGPDRGKQKTHANLLSKAKLTLRLDDEKSEIASAEIVVSPNSTAVSGEKNEHDDGANVFIAGNHRIHLGNSILYQSIASDPIADPWIQGNYVDTDWGLAVGPVSDLNGTLIIKALGGGFTKTDLTQWETNRGIQVTSRIELVPLIGTEPNYSVPAPTGEDEAGAIFNTVLKHVGDESPWVFDAHYCYDDVTGKLWMTWGGHSGFLTEVDSSTGKVIDPGTGSEPPSLEFNSHAEGVHTKILTNQKWDGLRMYRSNLEAPETYEGDEYSTQAYMEGLGLFKYGIFFFACGTYGSMGDSYTIRCCHQNSMESNSPRGPYKDKHGKICTEFDTDRGRYPSTMLLGPDGDHLVPGHPHFWREYGQDGEEMMFLGYDHRTEIPSVKEDSMAIRRLYFDNDGWPTIWMPIHVRVDTGALPDLVGKQVKLELSSSGDIFFKIAFDHVSILDGEFTTYNPTVQTTSEPIVPMLPTSTPTRPPDSSVGSTPVWSKYSLFKLKVMICYVLYCI</sequence>
<dbReference type="Gene3D" id="2.115.10.20">
    <property type="entry name" value="Glycosyl hydrolase domain, family 43"/>
    <property type="match status" value="1"/>
</dbReference>